<evidence type="ECO:0000313" key="1">
    <source>
        <dbReference type="EMBL" id="KAH7658039.1"/>
    </source>
</evidence>
<comment type="caution">
    <text evidence="1">The sequence shown here is derived from an EMBL/GenBank/DDBJ whole genome shotgun (WGS) entry which is preliminary data.</text>
</comment>
<proteinExistence type="predicted"/>
<dbReference type="EMBL" id="CM037027">
    <property type="protein sequence ID" value="KAH7658039.1"/>
    <property type="molecule type" value="Genomic_DNA"/>
</dbReference>
<gene>
    <name evidence="1" type="ORF">IHE45_17G060400</name>
</gene>
<evidence type="ECO:0000313" key="2">
    <source>
        <dbReference type="Proteomes" id="UP000827976"/>
    </source>
</evidence>
<organism evidence="1 2">
    <name type="scientific">Dioscorea alata</name>
    <name type="common">Purple yam</name>
    <dbReference type="NCBI Taxonomy" id="55571"/>
    <lineage>
        <taxon>Eukaryota</taxon>
        <taxon>Viridiplantae</taxon>
        <taxon>Streptophyta</taxon>
        <taxon>Embryophyta</taxon>
        <taxon>Tracheophyta</taxon>
        <taxon>Spermatophyta</taxon>
        <taxon>Magnoliopsida</taxon>
        <taxon>Liliopsida</taxon>
        <taxon>Dioscoreales</taxon>
        <taxon>Dioscoreaceae</taxon>
        <taxon>Dioscorea</taxon>
    </lineage>
</organism>
<accession>A0ACB7UCI7</accession>
<protein>
    <submittedName>
        <fullName evidence="1">TPR-like protein</fullName>
    </submittedName>
</protein>
<keyword evidence="2" id="KW-1185">Reference proteome</keyword>
<sequence>MASSLFRALFPPSSLRKRMIPNPYPSSSSAKHLAHQVFVQMPVVLRLSFPFHELRKPTAFNSVSHNNNLHLRLLSLPSCFLRKDLWHLRCVTQDGFSLPDWGPDNSKRAKLQDDSNNYTNGVDDIKKQLEELFDNVKTMIKMGNKGDALDLLQANCEVVKEQLKAGFKGIEQAALLDVLALGYMGIGEFKIVERLLQLLNELVSSLDDGLPLVDTILIHMGSMYTSLRMFDNALLVYERGLKIIEKECGNKSPFLITPLMGMAKTSILIGRPSKAITIYQRSVDILELVRGTDSEELVIPLFSLGNIFISERRAADAESCFNRILNIFETTYGENDGRVGVALCSLAHAKCAKGNLDEAICLYKKGLQVIKDTNYVDLDDDILENLRIDLAELLHLSGREREGCQLLEECLLISESYKGSNHPDSVTHLLNLATSYSRSKNFVEAERLLRMSLHIISQTVGPEDNSITIPMLHLAVVLYHLKQDEEAETLALEAVRIRETTFGKESLPVGEALDCLVSIQTRLGKDDGDMLRKLKRVLSIQEKELGFQSEETMTTLKKVVFYLNKMGKKDELFPLQRRLRLLKTKIMQKAPV</sequence>
<name>A0ACB7UCI7_DIOAL</name>
<dbReference type="Proteomes" id="UP000827976">
    <property type="component" value="Chromosome 17"/>
</dbReference>
<reference evidence="2" key="1">
    <citation type="journal article" date="2022" name="Nat. Commun.">
        <title>Chromosome evolution and the genetic basis of agronomically important traits in greater yam.</title>
        <authorList>
            <person name="Bredeson J.V."/>
            <person name="Lyons J.B."/>
            <person name="Oniyinde I.O."/>
            <person name="Okereke N.R."/>
            <person name="Kolade O."/>
            <person name="Nnabue I."/>
            <person name="Nwadili C.O."/>
            <person name="Hribova E."/>
            <person name="Parker M."/>
            <person name="Nwogha J."/>
            <person name="Shu S."/>
            <person name="Carlson J."/>
            <person name="Kariba R."/>
            <person name="Muthemba S."/>
            <person name="Knop K."/>
            <person name="Barton G.J."/>
            <person name="Sherwood A.V."/>
            <person name="Lopez-Montes A."/>
            <person name="Asiedu R."/>
            <person name="Jamnadass R."/>
            <person name="Muchugi A."/>
            <person name="Goodstein D."/>
            <person name="Egesi C.N."/>
            <person name="Featherston J."/>
            <person name="Asfaw A."/>
            <person name="Simpson G.G."/>
            <person name="Dolezel J."/>
            <person name="Hendre P.S."/>
            <person name="Van Deynze A."/>
            <person name="Kumar P.L."/>
            <person name="Obidiegwu J.E."/>
            <person name="Bhattacharjee R."/>
            <person name="Rokhsar D.S."/>
        </authorList>
    </citation>
    <scope>NUCLEOTIDE SEQUENCE [LARGE SCALE GENOMIC DNA]</scope>
    <source>
        <strain evidence="2">cv. TDa95/00328</strain>
    </source>
</reference>